<evidence type="ECO:0000256" key="4">
    <source>
        <dbReference type="ARBA" id="ARBA00023014"/>
    </source>
</evidence>
<dbReference type="SFLD" id="SFLDG01386">
    <property type="entry name" value="main_SPASM_domain-containing"/>
    <property type="match status" value="1"/>
</dbReference>
<dbReference type="SUPFAM" id="SSF102114">
    <property type="entry name" value="Radical SAM enzymes"/>
    <property type="match status" value="1"/>
</dbReference>
<dbReference type="InterPro" id="IPR058240">
    <property type="entry name" value="rSAM_sf"/>
</dbReference>
<organism evidence="7 8">
    <name type="scientific">Caldicellulosiruptor morganii</name>
    <dbReference type="NCBI Taxonomy" id="1387555"/>
    <lineage>
        <taxon>Bacteria</taxon>
        <taxon>Bacillati</taxon>
        <taxon>Bacillota</taxon>
        <taxon>Bacillota incertae sedis</taxon>
        <taxon>Caldicellulosiruptorales</taxon>
        <taxon>Caldicellulosiruptoraceae</taxon>
        <taxon>Caldicellulosiruptor</taxon>
    </lineage>
</organism>
<evidence type="ECO:0000256" key="3">
    <source>
        <dbReference type="ARBA" id="ARBA00023004"/>
    </source>
</evidence>
<name>A0ABY7BQ12_9FIRM</name>
<keyword evidence="1" id="KW-0949">S-adenosyl-L-methionine</keyword>
<evidence type="ECO:0000256" key="1">
    <source>
        <dbReference type="ARBA" id="ARBA00022691"/>
    </source>
</evidence>
<keyword evidence="4" id="KW-0411">Iron-sulfur</keyword>
<accession>A0ABY7BQ12</accession>
<evidence type="ECO:0000313" key="8">
    <source>
        <dbReference type="Proteomes" id="UP001164909"/>
    </source>
</evidence>
<dbReference type="SFLD" id="SFLDG01067">
    <property type="entry name" value="SPASM/twitch_domain_containing"/>
    <property type="match status" value="1"/>
</dbReference>
<dbReference type="PANTHER" id="PTHR43273">
    <property type="entry name" value="ANAEROBIC SULFATASE-MATURATING ENZYME HOMOLOG ASLB-RELATED"/>
    <property type="match status" value="1"/>
</dbReference>
<comment type="similarity">
    <text evidence="5">Belongs to the radical SAM superfamily. Anaerobic sulfatase-maturating enzyme family.</text>
</comment>
<dbReference type="Pfam" id="PF04055">
    <property type="entry name" value="Radical_SAM"/>
    <property type="match status" value="1"/>
</dbReference>
<reference evidence="7" key="1">
    <citation type="submission" date="2022-12" db="EMBL/GenBank/DDBJ databases">
        <authorList>
            <person name="Bing R.G."/>
            <person name="Willard D.J."/>
            <person name="Manesh M.J.H."/>
            <person name="Laemthong T."/>
            <person name="Crosby J.R."/>
            <person name="Kelly R.M."/>
        </authorList>
    </citation>
    <scope>NUCLEOTIDE SEQUENCE</scope>
    <source>
        <strain evidence="7">DSM 8990</strain>
    </source>
</reference>
<dbReference type="Proteomes" id="UP001164909">
    <property type="component" value="Chromosome"/>
</dbReference>
<dbReference type="SFLD" id="SFLDG01384">
    <property type="entry name" value="thioether_bond_formation_requi"/>
    <property type="match status" value="1"/>
</dbReference>
<dbReference type="PANTHER" id="PTHR43273:SF3">
    <property type="entry name" value="ANAEROBIC SULFATASE-MATURATING ENZYME HOMOLOG ASLB-RELATED"/>
    <property type="match status" value="1"/>
</dbReference>
<evidence type="ECO:0000256" key="5">
    <source>
        <dbReference type="ARBA" id="ARBA00023601"/>
    </source>
</evidence>
<feature type="domain" description="Radical SAM core" evidence="6">
    <location>
        <begin position="67"/>
        <end position="265"/>
    </location>
</feature>
<proteinExistence type="inferred from homology"/>
<evidence type="ECO:0000313" key="7">
    <source>
        <dbReference type="EMBL" id="WAM34900.1"/>
    </source>
</evidence>
<protein>
    <submittedName>
        <fullName evidence="7">Radical SAM protein</fullName>
    </submittedName>
</protein>
<dbReference type="InterPro" id="IPR023867">
    <property type="entry name" value="Sulphatase_maturase_rSAM"/>
</dbReference>
<dbReference type="Gene3D" id="3.20.20.70">
    <property type="entry name" value="Aldolase class I"/>
    <property type="match status" value="1"/>
</dbReference>
<dbReference type="SFLD" id="SFLDS00029">
    <property type="entry name" value="Radical_SAM"/>
    <property type="match status" value="1"/>
</dbReference>
<dbReference type="CDD" id="cd01335">
    <property type="entry name" value="Radical_SAM"/>
    <property type="match status" value="1"/>
</dbReference>
<dbReference type="EMBL" id="CP113865">
    <property type="protein sequence ID" value="WAM34900.1"/>
    <property type="molecule type" value="Genomic_DNA"/>
</dbReference>
<gene>
    <name evidence="7" type="ORF">OTK00_001161</name>
</gene>
<dbReference type="RefSeq" id="WP_052670885.1">
    <property type="nucleotide sequence ID" value="NZ_CP113865.1"/>
</dbReference>
<keyword evidence="2" id="KW-0479">Metal-binding</keyword>
<dbReference type="InterPro" id="IPR013785">
    <property type="entry name" value="Aldolase_TIM"/>
</dbReference>
<dbReference type="PROSITE" id="PS51918">
    <property type="entry name" value="RADICAL_SAM"/>
    <property type="match status" value="1"/>
</dbReference>
<sequence>MSVHIYNLDDKYILFNHEQLKYFLLPPKLGEQLLKLDENEKERLISSLKENFYFNGSNEITQEEKEDDVCSRLILVISQACNLSCSYCYAHGGSYGKQSGNFFMDFETAKNSVVFFTKTFAKGIKSIQFFGGEPLLNLDLIERLCYWVNEYYSSIGLNTPKFSISTNGTLINEKAIELFNSYNIGVTVSLDGDKGINDEHRKYKNVKRSVHEDVVKIINLMNKIRNFKLGIEMTVTNKHIENFKDNPDFALGLVKHFHNLKMILV</sequence>
<dbReference type="InterPro" id="IPR007197">
    <property type="entry name" value="rSAM"/>
</dbReference>
<keyword evidence="3" id="KW-0408">Iron</keyword>
<keyword evidence="8" id="KW-1185">Reference proteome</keyword>
<evidence type="ECO:0000259" key="6">
    <source>
        <dbReference type="PROSITE" id="PS51918"/>
    </source>
</evidence>
<evidence type="ECO:0000256" key="2">
    <source>
        <dbReference type="ARBA" id="ARBA00022723"/>
    </source>
</evidence>